<dbReference type="PANTHER" id="PTHR10953">
    <property type="entry name" value="UBIQUITIN-ACTIVATING ENZYME E1"/>
    <property type="match status" value="1"/>
</dbReference>
<name>A0A1T5HS93_9BACT</name>
<keyword evidence="2" id="KW-1133">Transmembrane helix</keyword>
<organism evidence="4 5">
    <name type="scientific">Alkalitalea saponilacus</name>
    <dbReference type="NCBI Taxonomy" id="889453"/>
    <lineage>
        <taxon>Bacteria</taxon>
        <taxon>Pseudomonadati</taxon>
        <taxon>Bacteroidota</taxon>
        <taxon>Bacteroidia</taxon>
        <taxon>Marinilabiliales</taxon>
        <taxon>Marinilabiliaceae</taxon>
        <taxon>Alkalitalea</taxon>
    </lineage>
</organism>
<evidence type="ECO:0000313" key="4">
    <source>
        <dbReference type="EMBL" id="SKC23492.1"/>
    </source>
</evidence>
<keyword evidence="4" id="KW-0548">Nucleotidyltransferase</keyword>
<keyword evidence="5" id="KW-1185">Reference proteome</keyword>
<sequence>MRYARHLLLDNFDESHQERLSKSSVLVVGAGGLGSALLLYLAAAGVGRIGVLDFDVISASNLNRQILYHPGLIGEFKSEEAAKRIKELNPDCMVTTFNRKVTTENAADTIRGFDVVADATDNFQVRYAIDDACRNLKTPLVYGTAEQWGGQLSVFHFDGAKGYSDLYPEAPEVKKTPPGVMGPMPGFIGTRQALEVIKIITGQGEVLAGKLMIFDVLNNRNLVFDI</sequence>
<dbReference type="GO" id="GO:0005829">
    <property type="term" value="C:cytosol"/>
    <property type="evidence" value="ECO:0007669"/>
    <property type="project" value="TreeGrafter"/>
</dbReference>
<feature type="domain" description="THIF-type NAD/FAD binding fold" evidence="3">
    <location>
        <begin position="3"/>
        <end position="220"/>
    </location>
</feature>
<evidence type="ECO:0000256" key="1">
    <source>
        <dbReference type="ARBA" id="ARBA00009919"/>
    </source>
</evidence>
<dbReference type="GO" id="GO:0004792">
    <property type="term" value="F:thiosulfate-cyanide sulfurtransferase activity"/>
    <property type="evidence" value="ECO:0007669"/>
    <property type="project" value="TreeGrafter"/>
</dbReference>
<comment type="similarity">
    <text evidence="1">Belongs to the HesA/MoeB/ThiF family.</text>
</comment>
<evidence type="ECO:0000256" key="2">
    <source>
        <dbReference type="SAM" id="Phobius"/>
    </source>
</evidence>
<dbReference type="Gene3D" id="3.40.50.720">
    <property type="entry name" value="NAD(P)-binding Rossmann-like Domain"/>
    <property type="match status" value="1"/>
</dbReference>
<dbReference type="GO" id="GO:0008146">
    <property type="term" value="F:sulfotransferase activity"/>
    <property type="evidence" value="ECO:0007669"/>
    <property type="project" value="TreeGrafter"/>
</dbReference>
<evidence type="ECO:0000259" key="3">
    <source>
        <dbReference type="Pfam" id="PF00899"/>
    </source>
</evidence>
<dbReference type="GO" id="GO:0016779">
    <property type="term" value="F:nucleotidyltransferase activity"/>
    <property type="evidence" value="ECO:0007669"/>
    <property type="project" value="UniProtKB-KW"/>
</dbReference>
<dbReference type="STRING" id="889453.SAMN03080601_02766"/>
<dbReference type="SUPFAM" id="SSF69572">
    <property type="entry name" value="Activating enzymes of the ubiquitin-like proteins"/>
    <property type="match status" value="1"/>
</dbReference>
<keyword evidence="2" id="KW-0472">Membrane</keyword>
<dbReference type="OrthoDB" id="9804286at2"/>
<gene>
    <name evidence="4" type="ORF">SAMN03080601_02766</name>
</gene>
<dbReference type="AlphaFoldDB" id="A0A1T5HS93"/>
<keyword evidence="4" id="KW-0808">Transferase</keyword>
<dbReference type="Pfam" id="PF00899">
    <property type="entry name" value="ThiF"/>
    <property type="match status" value="1"/>
</dbReference>
<accession>A0A1T5HS93</accession>
<keyword evidence="2" id="KW-0812">Transmembrane</keyword>
<dbReference type="KEGG" id="asx:CDL62_13060"/>
<dbReference type="FunFam" id="3.40.50.720:FF:000080">
    <property type="entry name" value="Thiazole biosynthesis adenylyltransferase ThiF"/>
    <property type="match status" value="1"/>
</dbReference>
<dbReference type="PANTHER" id="PTHR10953:SF102">
    <property type="entry name" value="ADENYLYLTRANSFERASE AND SULFURTRANSFERASE MOCS3"/>
    <property type="match status" value="1"/>
</dbReference>
<dbReference type="InterPro" id="IPR035985">
    <property type="entry name" value="Ubiquitin-activating_enz"/>
</dbReference>
<dbReference type="InterPro" id="IPR045886">
    <property type="entry name" value="ThiF/MoeB/HesA"/>
</dbReference>
<reference evidence="4 5" key="1">
    <citation type="submission" date="2017-02" db="EMBL/GenBank/DDBJ databases">
        <authorList>
            <person name="Peterson S.W."/>
        </authorList>
    </citation>
    <scope>NUCLEOTIDE SEQUENCE [LARGE SCALE GENOMIC DNA]</scope>
    <source>
        <strain evidence="4 5">DSM 24412</strain>
    </source>
</reference>
<dbReference type="EMBL" id="FUYV01000017">
    <property type="protein sequence ID" value="SKC23492.1"/>
    <property type="molecule type" value="Genomic_DNA"/>
</dbReference>
<dbReference type="Proteomes" id="UP000191055">
    <property type="component" value="Unassembled WGS sequence"/>
</dbReference>
<dbReference type="InterPro" id="IPR000594">
    <property type="entry name" value="ThiF_NAD_FAD-bd"/>
</dbReference>
<dbReference type="GO" id="GO:0008641">
    <property type="term" value="F:ubiquitin-like modifier activating enzyme activity"/>
    <property type="evidence" value="ECO:0007669"/>
    <property type="project" value="InterPro"/>
</dbReference>
<feature type="transmembrane region" description="Helical" evidence="2">
    <location>
        <begin position="25"/>
        <end position="43"/>
    </location>
</feature>
<evidence type="ECO:0000313" key="5">
    <source>
        <dbReference type="Proteomes" id="UP000191055"/>
    </source>
</evidence>
<protein>
    <submittedName>
        <fullName evidence="4">Molybdopterin or thiamine biosynthesis adenylyltransferase</fullName>
    </submittedName>
</protein>
<proteinExistence type="inferred from homology"/>
<dbReference type="RefSeq" id="WP_079558464.1">
    <property type="nucleotide sequence ID" value="NZ_CP021904.1"/>
</dbReference>
<dbReference type="CDD" id="cd00757">
    <property type="entry name" value="ThiF_MoeB_HesA_family"/>
    <property type="match status" value="1"/>
</dbReference>